<protein>
    <submittedName>
        <fullName evidence="2">Uncharacterized protein</fullName>
    </submittedName>
</protein>
<keyword evidence="1" id="KW-0812">Transmembrane</keyword>
<feature type="transmembrane region" description="Helical" evidence="1">
    <location>
        <begin position="35"/>
        <end position="56"/>
    </location>
</feature>
<dbReference type="EMBL" id="PPXC01000014">
    <property type="protein sequence ID" value="POH72406.1"/>
    <property type="molecule type" value="Genomic_DNA"/>
</dbReference>
<evidence type="ECO:0000313" key="3">
    <source>
        <dbReference type="Proteomes" id="UP000237061"/>
    </source>
</evidence>
<proteinExistence type="predicted"/>
<evidence type="ECO:0000256" key="1">
    <source>
        <dbReference type="SAM" id="Phobius"/>
    </source>
</evidence>
<dbReference type="AlphaFoldDB" id="A0A2S3ZT24"/>
<feature type="transmembrane region" description="Helical" evidence="1">
    <location>
        <begin position="12"/>
        <end position="29"/>
    </location>
</feature>
<gene>
    <name evidence="2" type="ORF">CVS27_16105</name>
</gene>
<keyword evidence="3" id="KW-1185">Reference proteome</keyword>
<name>A0A2S3ZT24_ARTGL</name>
<sequence>MSNRRSLRLQATLFIILPVLFISFFTEATTMTMKVIYGGGIILCLVLLGTVIAKILKLRKRDTGGGNGS</sequence>
<keyword evidence="1" id="KW-1133">Transmembrane helix</keyword>
<reference evidence="2 3" key="1">
    <citation type="submission" date="2018-01" db="EMBL/GenBank/DDBJ databases">
        <title>Arthrobacter sp. nov., from glaciers in China.</title>
        <authorList>
            <person name="Liu Q."/>
            <person name="Xin Y.-H."/>
        </authorList>
    </citation>
    <scope>NUCLEOTIDE SEQUENCE [LARGE SCALE GENOMIC DNA]</scope>
    <source>
        <strain evidence="2 3">HLT2-12-2</strain>
    </source>
</reference>
<organism evidence="2 3">
    <name type="scientific">Arthrobacter glacialis</name>
    <dbReference type="NCBI Taxonomy" id="1664"/>
    <lineage>
        <taxon>Bacteria</taxon>
        <taxon>Bacillati</taxon>
        <taxon>Actinomycetota</taxon>
        <taxon>Actinomycetes</taxon>
        <taxon>Micrococcales</taxon>
        <taxon>Micrococcaceae</taxon>
        <taxon>Arthrobacter</taxon>
    </lineage>
</organism>
<comment type="caution">
    <text evidence="2">The sequence shown here is derived from an EMBL/GenBank/DDBJ whole genome shotgun (WGS) entry which is preliminary data.</text>
</comment>
<accession>A0A2S3ZT24</accession>
<evidence type="ECO:0000313" key="2">
    <source>
        <dbReference type="EMBL" id="POH72406.1"/>
    </source>
</evidence>
<dbReference type="Proteomes" id="UP000237061">
    <property type="component" value="Unassembled WGS sequence"/>
</dbReference>
<keyword evidence="1" id="KW-0472">Membrane</keyword>